<dbReference type="AlphaFoldDB" id="A0A9R1VBE6"/>
<dbReference type="InterPro" id="IPR042162">
    <property type="entry name" value="AtJ13"/>
</dbReference>
<sequence>MKVGCYLLIQTAVTSSHCINGACHVIKRWFHKSFKLLESSTLRNIKRNVFQIELSLGSDPSVAVGWRKKDQKVAAAGQISIGTSAIGVVARYTRRFSTNSHGRITGKIGKWCT</sequence>
<dbReference type="Proteomes" id="UP000235145">
    <property type="component" value="Unassembled WGS sequence"/>
</dbReference>
<proteinExistence type="predicted"/>
<gene>
    <name evidence="1" type="ORF">LSAT_V11C500236920</name>
</gene>
<keyword evidence="2" id="KW-1185">Reference proteome</keyword>
<name>A0A9R1VBE6_LACSA</name>
<protein>
    <submittedName>
        <fullName evidence="1">Uncharacterized protein</fullName>
    </submittedName>
</protein>
<evidence type="ECO:0000313" key="1">
    <source>
        <dbReference type="EMBL" id="KAJ0203008.1"/>
    </source>
</evidence>
<dbReference type="PANTHER" id="PTHR44914:SF1">
    <property type="entry name" value="CHAPERONE PROTEIN DNAJ 13"/>
    <property type="match status" value="1"/>
</dbReference>
<evidence type="ECO:0000313" key="2">
    <source>
        <dbReference type="Proteomes" id="UP000235145"/>
    </source>
</evidence>
<organism evidence="1 2">
    <name type="scientific">Lactuca sativa</name>
    <name type="common">Garden lettuce</name>
    <dbReference type="NCBI Taxonomy" id="4236"/>
    <lineage>
        <taxon>Eukaryota</taxon>
        <taxon>Viridiplantae</taxon>
        <taxon>Streptophyta</taxon>
        <taxon>Embryophyta</taxon>
        <taxon>Tracheophyta</taxon>
        <taxon>Spermatophyta</taxon>
        <taxon>Magnoliopsida</taxon>
        <taxon>eudicotyledons</taxon>
        <taxon>Gunneridae</taxon>
        <taxon>Pentapetalae</taxon>
        <taxon>asterids</taxon>
        <taxon>campanulids</taxon>
        <taxon>Asterales</taxon>
        <taxon>Asteraceae</taxon>
        <taxon>Cichorioideae</taxon>
        <taxon>Cichorieae</taxon>
        <taxon>Lactucinae</taxon>
        <taxon>Lactuca</taxon>
    </lineage>
</organism>
<dbReference type="EMBL" id="NBSK02000005">
    <property type="protein sequence ID" value="KAJ0203008.1"/>
    <property type="molecule type" value="Genomic_DNA"/>
</dbReference>
<reference evidence="1 2" key="1">
    <citation type="journal article" date="2017" name="Nat. Commun.">
        <title>Genome assembly with in vitro proximity ligation data and whole-genome triplication in lettuce.</title>
        <authorList>
            <person name="Reyes-Chin-Wo S."/>
            <person name="Wang Z."/>
            <person name="Yang X."/>
            <person name="Kozik A."/>
            <person name="Arikit S."/>
            <person name="Song C."/>
            <person name="Xia L."/>
            <person name="Froenicke L."/>
            <person name="Lavelle D.O."/>
            <person name="Truco M.J."/>
            <person name="Xia R."/>
            <person name="Zhu S."/>
            <person name="Xu C."/>
            <person name="Xu H."/>
            <person name="Xu X."/>
            <person name="Cox K."/>
            <person name="Korf I."/>
            <person name="Meyers B.C."/>
            <person name="Michelmore R.W."/>
        </authorList>
    </citation>
    <scope>NUCLEOTIDE SEQUENCE [LARGE SCALE GENOMIC DNA]</scope>
    <source>
        <strain evidence="2">cv. Salinas</strain>
        <tissue evidence="1">Seedlings</tissue>
    </source>
</reference>
<dbReference type="PANTHER" id="PTHR44914">
    <property type="entry name" value="CHAPERONE PROTEIN DNAJ 13"/>
    <property type="match status" value="1"/>
</dbReference>
<comment type="caution">
    <text evidence="1">The sequence shown here is derived from an EMBL/GenBank/DDBJ whole genome shotgun (WGS) entry which is preliminary data.</text>
</comment>
<accession>A0A9R1VBE6</accession>